<dbReference type="PANTHER" id="PTHR43586:SF8">
    <property type="entry name" value="CYSTEINE DESULFURASE 1, CHLOROPLASTIC"/>
    <property type="match status" value="1"/>
</dbReference>
<comment type="function">
    <text evidence="8">Catalyzes the removal of elemental sulfur and selenium atoms from L-cysteine, L-cystine, L-selenocysteine, and L-selenocystine to produce L-alanine.</text>
</comment>
<gene>
    <name evidence="10" type="ORF">A3C24_01840</name>
</gene>
<proteinExistence type="inferred from homology"/>
<dbReference type="GO" id="GO:0031071">
    <property type="term" value="F:cysteine desulfurase activity"/>
    <property type="evidence" value="ECO:0007669"/>
    <property type="project" value="UniProtKB-UniRule"/>
</dbReference>
<evidence type="ECO:0000256" key="4">
    <source>
        <dbReference type="ARBA" id="ARBA00022679"/>
    </source>
</evidence>
<evidence type="ECO:0000256" key="1">
    <source>
        <dbReference type="ARBA" id="ARBA00001933"/>
    </source>
</evidence>
<comment type="cofactor">
    <cofactor evidence="1 7">
        <name>pyridoxal 5'-phosphate</name>
        <dbReference type="ChEBI" id="CHEBI:597326"/>
    </cofactor>
</comment>
<dbReference type="InterPro" id="IPR015424">
    <property type="entry name" value="PyrdxlP-dep_Trfase"/>
</dbReference>
<accession>A0A1F7GY75</accession>
<dbReference type="PROSITE" id="PS00595">
    <property type="entry name" value="AA_TRANSFER_CLASS_5"/>
    <property type="match status" value="1"/>
</dbReference>
<evidence type="ECO:0000259" key="9">
    <source>
        <dbReference type="Pfam" id="PF00266"/>
    </source>
</evidence>
<evidence type="ECO:0000256" key="2">
    <source>
        <dbReference type="ARBA" id="ARBA00010447"/>
    </source>
</evidence>
<feature type="domain" description="Aminotransferase class V" evidence="9">
    <location>
        <begin position="21"/>
        <end position="402"/>
    </location>
</feature>
<dbReference type="NCBIfam" id="TIGR01979">
    <property type="entry name" value="sufS"/>
    <property type="match status" value="1"/>
</dbReference>
<comment type="similarity">
    <text evidence="2 8">Belongs to the class-V pyridoxal-phosphate-dependent aminotransferase family. Csd subfamily.</text>
</comment>
<dbReference type="EC" id="2.8.1.7" evidence="3 8"/>
<evidence type="ECO:0000256" key="3">
    <source>
        <dbReference type="ARBA" id="ARBA00012239"/>
    </source>
</evidence>
<dbReference type="PANTHER" id="PTHR43586">
    <property type="entry name" value="CYSTEINE DESULFURASE"/>
    <property type="match status" value="1"/>
</dbReference>
<evidence type="ECO:0000256" key="8">
    <source>
        <dbReference type="RuleBase" id="RU004506"/>
    </source>
</evidence>
<dbReference type="InterPro" id="IPR015421">
    <property type="entry name" value="PyrdxlP-dep_Trfase_major"/>
</dbReference>
<sequence>MLDVKQIKKDFPIFTNLPELVYLDSTATSLKPQSVLNAINDYYTRYTSNIHRGIYKISEKATDEYEETRSVIAQFIHALSQEEVIFTRSTTESINLVAYSLGRKILNKGDEVVITIMEHHSNFVPWQQLAFEIGADLKIIDIDESGELRFEIGKSGLNLQGTITKKTKILALTYVSNVLGTINPLKEIIRAARRINPKIVVVIDAAQAAPHLSIDVTDLDCDFLAFSSHKMCGPTGMGVLWGRMELLRDMFPFNYGGDMIEEVYIDKTMFREPPYKFEAGTPHIAGVIGLKAAIRYLQSIGLSEIHDYEQGLVRYAMDSLKKTFSDALDILGPANPQDRVGVIAFTLKGCHPHDVAHILDEKNIAIRVGFHCAMPLHERLNVPASSRASFYLYTTQEDIDVFVQELQHVYSLLT</sequence>
<dbReference type="Proteomes" id="UP000177159">
    <property type="component" value="Unassembled WGS sequence"/>
</dbReference>
<evidence type="ECO:0000256" key="7">
    <source>
        <dbReference type="RuleBase" id="RU004504"/>
    </source>
</evidence>
<organism evidence="10 11">
    <name type="scientific">Candidatus Roizmanbacteria bacterium RIFCSPHIGHO2_02_FULL_37_24</name>
    <dbReference type="NCBI Taxonomy" id="1802037"/>
    <lineage>
        <taxon>Bacteria</taxon>
        <taxon>Candidatus Roizmaniibacteriota</taxon>
    </lineage>
</organism>
<dbReference type="Gene3D" id="3.40.640.10">
    <property type="entry name" value="Type I PLP-dependent aspartate aminotransferase-like (Major domain)"/>
    <property type="match status" value="1"/>
</dbReference>
<dbReference type="InterPro" id="IPR010970">
    <property type="entry name" value="Cys_dSase_SufS"/>
</dbReference>
<keyword evidence="5 8" id="KW-0663">Pyridoxal phosphate</keyword>
<name>A0A1F7GY75_9BACT</name>
<evidence type="ECO:0000256" key="5">
    <source>
        <dbReference type="ARBA" id="ARBA00022898"/>
    </source>
</evidence>
<comment type="caution">
    <text evidence="10">The sequence shown here is derived from an EMBL/GenBank/DDBJ whole genome shotgun (WGS) entry which is preliminary data.</text>
</comment>
<reference evidence="10 11" key="1">
    <citation type="journal article" date="2016" name="Nat. Commun.">
        <title>Thousands of microbial genomes shed light on interconnected biogeochemical processes in an aquifer system.</title>
        <authorList>
            <person name="Anantharaman K."/>
            <person name="Brown C.T."/>
            <person name="Hug L.A."/>
            <person name="Sharon I."/>
            <person name="Castelle C.J."/>
            <person name="Probst A.J."/>
            <person name="Thomas B.C."/>
            <person name="Singh A."/>
            <person name="Wilkins M.J."/>
            <person name="Karaoz U."/>
            <person name="Brodie E.L."/>
            <person name="Williams K.H."/>
            <person name="Hubbard S.S."/>
            <person name="Banfield J.F."/>
        </authorList>
    </citation>
    <scope>NUCLEOTIDE SEQUENCE [LARGE SCALE GENOMIC DNA]</scope>
</reference>
<evidence type="ECO:0000256" key="6">
    <source>
        <dbReference type="ARBA" id="ARBA00050776"/>
    </source>
</evidence>
<comment type="catalytic activity">
    <reaction evidence="6 8">
        <text>(sulfur carrier)-H + L-cysteine = (sulfur carrier)-SH + L-alanine</text>
        <dbReference type="Rhea" id="RHEA:43892"/>
        <dbReference type="Rhea" id="RHEA-COMP:14737"/>
        <dbReference type="Rhea" id="RHEA-COMP:14739"/>
        <dbReference type="ChEBI" id="CHEBI:29917"/>
        <dbReference type="ChEBI" id="CHEBI:35235"/>
        <dbReference type="ChEBI" id="CHEBI:57972"/>
        <dbReference type="ChEBI" id="CHEBI:64428"/>
        <dbReference type="EC" id="2.8.1.7"/>
    </reaction>
</comment>
<dbReference type="SUPFAM" id="SSF53383">
    <property type="entry name" value="PLP-dependent transferases"/>
    <property type="match status" value="1"/>
</dbReference>
<protein>
    <recommendedName>
        <fullName evidence="3 8">Cysteine desulfurase</fullName>
        <ecNumber evidence="3 8">2.8.1.7</ecNumber>
    </recommendedName>
</protein>
<dbReference type="AlphaFoldDB" id="A0A1F7GY75"/>
<dbReference type="CDD" id="cd06453">
    <property type="entry name" value="SufS_like"/>
    <property type="match status" value="1"/>
</dbReference>
<keyword evidence="4 8" id="KW-0808">Transferase</keyword>
<dbReference type="Pfam" id="PF00266">
    <property type="entry name" value="Aminotran_5"/>
    <property type="match status" value="1"/>
</dbReference>
<dbReference type="GO" id="GO:0006534">
    <property type="term" value="P:cysteine metabolic process"/>
    <property type="evidence" value="ECO:0007669"/>
    <property type="project" value="UniProtKB-UniRule"/>
</dbReference>
<evidence type="ECO:0000313" key="10">
    <source>
        <dbReference type="EMBL" id="OGK23516.1"/>
    </source>
</evidence>
<dbReference type="GO" id="GO:0030170">
    <property type="term" value="F:pyridoxal phosphate binding"/>
    <property type="evidence" value="ECO:0007669"/>
    <property type="project" value="UniProtKB-UniRule"/>
</dbReference>
<dbReference type="InterPro" id="IPR000192">
    <property type="entry name" value="Aminotrans_V_dom"/>
</dbReference>
<dbReference type="Gene3D" id="3.90.1150.10">
    <property type="entry name" value="Aspartate Aminotransferase, domain 1"/>
    <property type="match status" value="1"/>
</dbReference>
<dbReference type="EMBL" id="MFZM01000020">
    <property type="protein sequence ID" value="OGK23516.1"/>
    <property type="molecule type" value="Genomic_DNA"/>
</dbReference>
<dbReference type="InterPro" id="IPR015422">
    <property type="entry name" value="PyrdxlP-dep_Trfase_small"/>
</dbReference>
<evidence type="ECO:0000313" key="11">
    <source>
        <dbReference type="Proteomes" id="UP000177159"/>
    </source>
</evidence>
<dbReference type="InterPro" id="IPR020578">
    <property type="entry name" value="Aminotrans_V_PyrdxlP_BS"/>
</dbReference>